<keyword evidence="3" id="KW-1185">Reference proteome</keyword>
<protein>
    <recommendedName>
        <fullName evidence="1">SGNH hydrolase-type esterase domain-containing protein</fullName>
    </recommendedName>
</protein>
<dbReference type="Pfam" id="PF14606">
    <property type="entry name" value="Lipase_GDSL_3"/>
    <property type="match status" value="1"/>
</dbReference>
<organism evidence="2 3">
    <name type="scientific">Acholeplasma brassicae</name>
    <dbReference type="NCBI Taxonomy" id="61635"/>
    <lineage>
        <taxon>Bacteria</taxon>
        <taxon>Bacillati</taxon>
        <taxon>Mycoplasmatota</taxon>
        <taxon>Mollicutes</taxon>
        <taxon>Acholeplasmatales</taxon>
        <taxon>Acholeplasmataceae</taxon>
        <taxon>Acholeplasma</taxon>
    </lineage>
</organism>
<evidence type="ECO:0000313" key="2">
    <source>
        <dbReference type="EMBL" id="CCV66277.1"/>
    </source>
</evidence>
<evidence type="ECO:0000259" key="1">
    <source>
        <dbReference type="Pfam" id="PF14606"/>
    </source>
</evidence>
<dbReference type="OrthoDB" id="5624617at2"/>
<dbReference type="AlphaFoldDB" id="U4KPA7"/>
<dbReference type="STRING" id="61635.BN85312560"/>
<dbReference type="SUPFAM" id="SSF52266">
    <property type="entry name" value="SGNH hydrolase"/>
    <property type="match status" value="1"/>
</dbReference>
<dbReference type="EMBL" id="FO681348">
    <property type="protein sequence ID" value="CCV66277.1"/>
    <property type="molecule type" value="Genomic_DNA"/>
</dbReference>
<feature type="domain" description="SGNH hydrolase-type esterase" evidence="1">
    <location>
        <begin position="144"/>
        <end position="320"/>
    </location>
</feature>
<dbReference type="Proteomes" id="UP000032737">
    <property type="component" value="Chromosome"/>
</dbReference>
<dbReference type="HOGENOM" id="CLU_820414_0_0_14"/>
<evidence type="ECO:0000313" key="3">
    <source>
        <dbReference type="Proteomes" id="UP000032737"/>
    </source>
</evidence>
<proteinExistence type="predicted"/>
<dbReference type="Gene3D" id="3.40.50.1110">
    <property type="entry name" value="SGNH hydrolase"/>
    <property type="match status" value="1"/>
</dbReference>
<accession>U4KPA7</accession>
<name>U4KPA7_9MOLU</name>
<dbReference type="InterPro" id="IPR036514">
    <property type="entry name" value="SGNH_hydro_sf"/>
</dbReference>
<sequence>MIKDSIYFHNINEIEETSEGLLLHRFPKELRNHLSDKGKNVSLTHHGSELRFFLLKEVTITLSSTQENAEVLIYYGDFQDSSVKINGKTTIEIKQKYNQSVIESLDIKRGRFHPGVIRIMLKENIRLDQIKGEYRLPKADEMPTKRLLSYGTSITQGRVALMPDLNYPGILGNQLKADVFNYGMSGCCYIEKEMVDFILKEPYDYITLELSVNMIGDGYPKEVFKDRVAYLMNQIKRLQTNAIVTVITVLDNWRLIGIDQNRGNQNDVISYRDILLDLSSDLPNVIQVKGEEIMSFHQLSYDLIHPSNQGMIEIAYHLLKQLEKHAKIES</sequence>
<dbReference type="RefSeq" id="WP_030005137.1">
    <property type="nucleotide sequence ID" value="NC_022549.1"/>
</dbReference>
<dbReference type="KEGG" id="abra:BN85312560"/>
<reference evidence="2 3" key="1">
    <citation type="journal article" date="2013" name="J. Mol. Microbiol. Biotechnol.">
        <title>Analysis of the Complete Genomes of Acholeplasma brassicae , A. palmae and A. laidlawii and Their Comparison to the Obligate Parasites from ' Candidatus Phytoplasma'.</title>
        <authorList>
            <person name="Kube M."/>
            <person name="Siewert C."/>
            <person name="Migdoll A.M."/>
            <person name="Duduk B."/>
            <person name="Holz S."/>
            <person name="Rabus R."/>
            <person name="Seemuller E."/>
            <person name="Mitrovic J."/>
            <person name="Muller I."/>
            <person name="Buttner C."/>
            <person name="Reinhardt R."/>
        </authorList>
    </citation>
    <scope>NUCLEOTIDE SEQUENCE [LARGE SCALE GENOMIC DNA]</scope>
    <source>
        <strain evidence="3">0502</strain>
    </source>
</reference>
<dbReference type="InterPro" id="IPR013830">
    <property type="entry name" value="SGNH_hydro"/>
</dbReference>
<gene>
    <name evidence="2" type="ORF">BN85312560</name>
</gene>